<reference evidence="1 2" key="1">
    <citation type="journal article" date="2023" name="Antonie Van Leeuwenhoek">
        <title>Flavobacterium potami sp. nov., a multi-metal resistance genes harbouring bacterium isolated from shallow river silt.</title>
        <authorList>
            <person name="Li S."/>
            <person name="Mao S."/>
            <person name="Mu W."/>
            <person name="Guo B."/>
            <person name="Li C."/>
            <person name="Zhu Q."/>
            <person name="Hou X."/>
            <person name="Zhao Y."/>
            <person name="Wei S."/>
            <person name="Liu H."/>
            <person name="Liu A."/>
        </authorList>
    </citation>
    <scope>NUCLEOTIDE SEQUENCE [LARGE SCALE GENOMIC DNA]</scope>
    <source>
        <strain evidence="1 2">17A</strain>
    </source>
</reference>
<dbReference type="Proteomes" id="UP001139366">
    <property type="component" value="Unassembled WGS sequence"/>
</dbReference>
<keyword evidence="2" id="KW-1185">Reference proteome</keyword>
<dbReference type="AlphaFoldDB" id="A0A9X1KPD5"/>
<dbReference type="RefSeq" id="WP_144219323.1">
    <property type="nucleotide sequence ID" value="NZ_JAINUY010000001.1"/>
</dbReference>
<name>A0A9X1KPD5_9FLAO</name>
<evidence type="ECO:0000313" key="1">
    <source>
        <dbReference type="EMBL" id="MBZ4033907.1"/>
    </source>
</evidence>
<gene>
    <name evidence="1" type="ORF">K6T82_03965</name>
</gene>
<dbReference type="SUPFAM" id="SSF50494">
    <property type="entry name" value="Trypsin-like serine proteases"/>
    <property type="match status" value="1"/>
</dbReference>
<comment type="caution">
    <text evidence="1">The sequence shown here is derived from an EMBL/GenBank/DDBJ whole genome shotgun (WGS) entry which is preliminary data.</text>
</comment>
<proteinExistence type="predicted"/>
<evidence type="ECO:0008006" key="3">
    <source>
        <dbReference type="Google" id="ProtNLM"/>
    </source>
</evidence>
<protein>
    <recommendedName>
        <fullName evidence="3">Trypsin-like peptidase domain-containing protein</fullName>
    </recommendedName>
</protein>
<accession>A0A9X1KPD5</accession>
<dbReference type="InterPro" id="IPR009003">
    <property type="entry name" value="Peptidase_S1_PA"/>
</dbReference>
<organism evidence="1 2">
    <name type="scientific">Flavobacterium potami</name>
    <dbReference type="NCBI Taxonomy" id="2872310"/>
    <lineage>
        <taxon>Bacteria</taxon>
        <taxon>Pseudomonadati</taxon>
        <taxon>Bacteroidota</taxon>
        <taxon>Flavobacteriia</taxon>
        <taxon>Flavobacteriales</taxon>
        <taxon>Flavobacteriaceae</taxon>
        <taxon>Flavobacterium</taxon>
    </lineage>
</organism>
<dbReference type="EMBL" id="JAINUY010000001">
    <property type="protein sequence ID" value="MBZ4033907.1"/>
    <property type="molecule type" value="Genomic_DNA"/>
</dbReference>
<evidence type="ECO:0000313" key="2">
    <source>
        <dbReference type="Proteomes" id="UP001139366"/>
    </source>
</evidence>
<sequence length="251" mass="29061">MQKYLWDQIKDNEWRKQIVKASVPLWKYKNGEPIAVASACIVEYMNCRFVLSIAHATIASSIWHMEVHSAEQVEEGQWRTKLQPLEMGFLTEFYFEKNNVTDPKMVDFTYRMLKPSISSFQVLNDPENNTIVGFERAVLKANFDISPSKNKKYGFYGKVRFGGVKDQQIIFEDRLEEDLTYVGEEGQYFVFELSHKYGSHDNYRGCSGAPVIDQDNNLIGLVSYGIKSKNLIYAINISKYRSVLEIETKPF</sequence>